<dbReference type="PANTHER" id="PTHR38775:SF1">
    <property type="entry name" value="INNER MEMBRANE PROTEIN"/>
    <property type="match status" value="1"/>
</dbReference>
<gene>
    <name evidence="2" type="ORF">JCM19240_96</name>
</gene>
<reference evidence="2 3" key="1">
    <citation type="submission" date="2014-09" db="EMBL/GenBank/DDBJ databases">
        <title>Vibrio maritimus JCM 19240. (C210) whole genome shotgun sequence.</title>
        <authorList>
            <person name="Sawabe T."/>
            <person name="Meirelles P."/>
            <person name="Nakanishi M."/>
            <person name="Sayaka M."/>
            <person name="Hattori M."/>
            <person name="Ohkuma M."/>
        </authorList>
    </citation>
    <scope>NUCLEOTIDE SEQUENCE [LARGE SCALE GENOMIC DNA]</scope>
    <source>
        <strain evidence="2 3">JCM 19240</strain>
    </source>
</reference>
<name>A0A090TDC7_9VIBR</name>
<accession>A0A090TDC7</accession>
<organism evidence="2 3">
    <name type="scientific">Vibrio maritimus</name>
    <dbReference type="NCBI Taxonomy" id="990268"/>
    <lineage>
        <taxon>Bacteria</taxon>
        <taxon>Pseudomonadati</taxon>
        <taxon>Pseudomonadota</taxon>
        <taxon>Gammaproteobacteria</taxon>
        <taxon>Vibrionales</taxon>
        <taxon>Vibrionaceae</taxon>
        <taxon>Vibrio</taxon>
    </lineage>
</organism>
<dbReference type="EMBL" id="BBMT01000022">
    <property type="protein sequence ID" value="GAL37891.1"/>
    <property type="molecule type" value="Genomic_DNA"/>
</dbReference>
<dbReference type="InterPro" id="IPR009525">
    <property type="entry name" value="DUF1145"/>
</dbReference>
<evidence type="ECO:0000313" key="3">
    <source>
        <dbReference type="Proteomes" id="UP000029224"/>
    </source>
</evidence>
<dbReference type="Proteomes" id="UP000029224">
    <property type="component" value="Unassembled WGS sequence"/>
</dbReference>
<proteinExistence type="predicted"/>
<evidence type="ECO:0000256" key="1">
    <source>
        <dbReference type="SAM" id="Phobius"/>
    </source>
</evidence>
<dbReference type="PANTHER" id="PTHR38775">
    <property type="entry name" value="INNER MEMBRANE PROTEIN-RELATED"/>
    <property type="match status" value="1"/>
</dbReference>
<dbReference type="Pfam" id="PF06611">
    <property type="entry name" value="DUF1145"/>
    <property type="match status" value="1"/>
</dbReference>
<evidence type="ECO:0008006" key="4">
    <source>
        <dbReference type="Google" id="ProtNLM"/>
    </source>
</evidence>
<evidence type="ECO:0000313" key="2">
    <source>
        <dbReference type="EMBL" id="GAL37891.1"/>
    </source>
</evidence>
<dbReference type="AlphaFoldDB" id="A0A090TDC7"/>
<keyword evidence="1" id="KW-0472">Membrane</keyword>
<sequence>MKALLMLAKIAFGFVWFVLILNIFHPFPGKGAIALYIMTAFLFMMHGIQMAIFIGAFGDKLKLGTWEKYSILAFGIFALLDIRQKYMMGPAPEQDDESQEQK</sequence>
<comment type="caution">
    <text evidence="2">The sequence shown here is derived from an EMBL/GenBank/DDBJ whole genome shotgun (WGS) entry which is preliminary data.</text>
</comment>
<reference evidence="2 3" key="2">
    <citation type="submission" date="2014-09" db="EMBL/GenBank/DDBJ databases">
        <authorList>
            <consortium name="NBRP consortium"/>
            <person name="Sawabe T."/>
            <person name="Meirelles P."/>
            <person name="Nakanishi M."/>
            <person name="Sayaka M."/>
            <person name="Hattori M."/>
            <person name="Ohkuma M."/>
        </authorList>
    </citation>
    <scope>NUCLEOTIDE SEQUENCE [LARGE SCALE GENOMIC DNA]</scope>
    <source>
        <strain evidence="2 3">JCM 19240</strain>
    </source>
</reference>
<dbReference type="OrthoDB" id="6401986at2"/>
<feature type="transmembrane region" description="Helical" evidence="1">
    <location>
        <begin position="7"/>
        <end position="27"/>
    </location>
</feature>
<keyword evidence="1" id="KW-0812">Transmembrane</keyword>
<keyword evidence="1" id="KW-1133">Transmembrane helix</keyword>
<keyword evidence="3" id="KW-1185">Reference proteome</keyword>
<protein>
    <recommendedName>
        <fullName evidence="4">DUF1145 domain-containing protein</fullName>
    </recommendedName>
</protein>
<feature type="transmembrane region" description="Helical" evidence="1">
    <location>
        <begin position="69"/>
        <end position="86"/>
    </location>
</feature>
<feature type="transmembrane region" description="Helical" evidence="1">
    <location>
        <begin position="33"/>
        <end position="57"/>
    </location>
</feature>